<evidence type="ECO:0000256" key="6">
    <source>
        <dbReference type="ARBA" id="ARBA00023002"/>
    </source>
</evidence>
<evidence type="ECO:0000256" key="1">
    <source>
        <dbReference type="ARBA" id="ARBA00004141"/>
    </source>
</evidence>
<dbReference type="GO" id="GO:0016020">
    <property type="term" value="C:membrane"/>
    <property type="evidence" value="ECO:0007669"/>
    <property type="project" value="UniProtKB-SubCell"/>
</dbReference>
<sequence length="308" mass="34721">MSLSVRTRSGRELVRVPLSGPSAVGSVDELRQALYRAHRHLCPQRQRLTIARDASHPVVLEPGHRLDEYGVPSDATADKEYVVCCKDLGPQVSWRTVFVMEYLGPLLVFPLIFLGQLGGGHVAVALHRAHPYQTAALSAWSAHFLKRLLETLFVHRFSNATMPLRNLFKNCCYYWGFAALVAHFVCHPLYTPVASDVQFRVGMALFAVCEVGNGVTHWMLRQLRPAGTRVRRIPHGFLFEWVSCPNYALEIGAWLGFVLATQTLAALLFMLAGAAQMAIWADAKHRKYLRDFAAQYPRCRKRLVPLVW</sequence>
<evidence type="ECO:0000256" key="7">
    <source>
        <dbReference type="ARBA" id="ARBA00023098"/>
    </source>
</evidence>
<protein>
    <recommendedName>
        <fullName evidence="10">3-oxo-5-alpha-steroid 4-dehydrogenase C-terminal domain-containing protein</fullName>
    </recommendedName>
</protein>
<accession>A0AAV9J1U9</accession>
<evidence type="ECO:0000256" key="3">
    <source>
        <dbReference type="ARBA" id="ARBA00022516"/>
    </source>
</evidence>
<keyword evidence="8 9" id="KW-0472">Membrane</keyword>
<evidence type="ECO:0000256" key="2">
    <source>
        <dbReference type="ARBA" id="ARBA00007742"/>
    </source>
</evidence>
<dbReference type="EMBL" id="JANCYW010000017">
    <property type="protein sequence ID" value="KAK4538294.1"/>
    <property type="molecule type" value="Genomic_DNA"/>
</dbReference>
<keyword evidence="7" id="KW-0443">Lipid metabolism</keyword>
<dbReference type="PROSITE" id="PS50244">
    <property type="entry name" value="S5A_REDUCTASE"/>
    <property type="match status" value="1"/>
</dbReference>
<evidence type="ECO:0000259" key="10">
    <source>
        <dbReference type="Pfam" id="PF02544"/>
    </source>
</evidence>
<dbReference type="Gene3D" id="1.20.120.1630">
    <property type="match status" value="1"/>
</dbReference>
<keyword evidence="12" id="KW-1185">Reference proteome</keyword>
<feature type="transmembrane region" description="Helical" evidence="9">
    <location>
        <begin position="263"/>
        <end position="281"/>
    </location>
</feature>
<keyword evidence="3" id="KW-0444">Lipid biosynthesis</keyword>
<dbReference type="GO" id="GO:0016627">
    <property type="term" value="F:oxidoreductase activity, acting on the CH-CH group of donors"/>
    <property type="evidence" value="ECO:0007669"/>
    <property type="project" value="InterPro"/>
</dbReference>
<keyword evidence="6" id="KW-0560">Oxidoreductase</keyword>
<dbReference type="PANTHER" id="PTHR10556">
    <property type="entry name" value="3-OXO-5-ALPHA-STEROID 4-DEHYDROGENASE"/>
    <property type="match status" value="1"/>
</dbReference>
<name>A0AAV9J1U9_CYACA</name>
<dbReference type="Proteomes" id="UP001301350">
    <property type="component" value="Unassembled WGS sequence"/>
</dbReference>
<gene>
    <name evidence="11" type="ORF">CDCA_CDCA17G4319</name>
</gene>
<evidence type="ECO:0000313" key="11">
    <source>
        <dbReference type="EMBL" id="KAK4538294.1"/>
    </source>
</evidence>
<organism evidence="11 12">
    <name type="scientific">Cyanidium caldarium</name>
    <name type="common">Red alga</name>
    <dbReference type="NCBI Taxonomy" id="2771"/>
    <lineage>
        <taxon>Eukaryota</taxon>
        <taxon>Rhodophyta</taxon>
        <taxon>Bangiophyceae</taxon>
        <taxon>Cyanidiales</taxon>
        <taxon>Cyanidiaceae</taxon>
        <taxon>Cyanidium</taxon>
    </lineage>
</organism>
<dbReference type="InterPro" id="IPR001104">
    <property type="entry name" value="3-oxo-5_a-steroid_4-DH_C"/>
</dbReference>
<evidence type="ECO:0000256" key="4">
    <source>
        <dbReference type="ARBA" id="ARBA00022692"/>
    </source>
</evidence>
<evidence type="ECO:0000313" key="12">
    <source>
        <dbReference type="Proteomes" id="UP001301350"/>
    </source>
</evidence>
<dbReference type="PANTHER" id="PTHR10556:SF28">
    <property type="entry name" value="VERY-LONG-CHAIN ENOYL-COA REDUCTASE"/>
    <property type="match status" value="1"/>
</dbReference>
<feature type="domain" description="3-oxo-5-alpha-steroid 4-dehydrogenase C-terminal" evidence="10">
    <location>
        <begin position="161"/>
        <end position="308"/>
    </location>
</feature>
<dbReference type="Pfam" id="PF02544">
    <property type="entry name" value="Steroid_dh"/>
    <property type="match status" value="1"/>
</dbReference>
<dbReference type="GO" id="GO:0042761">
    <property type="term" value="P:very long-chain fatty acid biosynthetic process"/>
    <property type="evidence" value="ECO:0007669"/>
    <property type="project" value="TreeGrafter"/>
</dbReference>
<evidence type="ECO:0000256" key="8">
    <source>
        <dbReference type="ARBA" id="ARBA00023136"/>
    </source>
</evidence>
<comment type="subcellular location">
    <subcellularLocation>
        <location evidence="1">Membrane</location>
        <topology evidence="1">Multi-pass membrane protein</topology>
    </subcellularLocation>
</comment>
<comment type="similarity">
    <text evidence="2">Belongs to the steroid 5-alpha reductase family.</text>
</comment>
<reference evidence="11 12" key="1">
    <citation type="submission" date="2022-07" db="EMBL/GenBank/DDBJ databases">
        <title>Genome-wide signatures of adaptation to extreme environments.</title>
        <authorList>
            <person name="Cho C.H."/>
            <person name="Yoon H.S."/>
        </authorList>
    </citation>
    <scope>NUCLEOTIDE SEQUENCE [LARGE SCALE GENOMIC DNA]</scope>
    <source>
        <strain evidence="11 12">DBV 063 E5</strain>
    </source>
</reference>
<keyword evidence="4 9" id="KW-0812">Transmembrane</keyword>
<dbReference type="InterPro" id="IPR039357">
    <property type="entry name" value="SRD5A/TECR"/>
</dbReference>
<feature type="transmembrane region" description="Helical" evidence="9">
    <location>
        <begin position="172"/>
        <end position="191"/>
    </location>
</feature>
<comment type="caution">
    <text evidence="11">The sequence shown here is derived from an EMBL/GenBank/DDBJ whole genome shotgun (WGS) entry which is preliminary data.</text>
</comment>
<dbReference type="AlphaFoldDB" id="A0AAV9J1U9"/>
<keyword evidence="5 9" id="KW-1133">Transmembrane helix</keyword>
<proteinExistence type="inferred from homology"/>
<evidence type="ECO:0000256" key="5">
    <source>
        <dbReference type="ARBA" id="ARBA00022989"/>
    </source>
</evidence>
<evidence type="ECO:0000256" key="9">
    <source>
        <dbReference type="SAM" id="Phobius"/>
    </source>
</evidence>